<protein>
    <recommendedName>
        <fullName evidence="4">Restriction endonuclease type IV Mrr domain-containing protein</fullName>
    </recommendedName>
</protein>
<name>A0AA86MKW3_9CLOT</name>
<dbReference type="EMBL" id="CAKJVE010000001">
    <property type="protein sequence ID" value="CAG9701498.1"/>
    <property type="molecule type" value="Genomic_DNA"/>
</dbReference>
<sequence>MQKRSGIKLEHFINLYNKFVEMHINPEQFKGVKTKTKGNILEEIISAITIDTKIFDLYRNITNNSNEYDIIIEPSELAKNMYNAIPKVVYQPIICECKNYTDKTIGVTWIGKLYMLLSMANVKIGIIFSYDGVIGENEWTDFKGLIKNIFKRWDSYT</sequence>
<comment type="caution">
    <text evidence="1">The sequence shown here is derived from an EMBL/GenBank/DDBJ whole genome shotgun (WGS) entry which is preliminary data.</text>
</comment>
<dbReference type="Proteomes" id="UP001189143">
    <property type="component" value="Unassembled WGS sequence"/>
</dbReference>
<dbReference type="EMBL" id="CAMTCP010000026">
    <property type="protein sequence ID" value="CAI3541216.1"/>
    <property type="molecule type" value="Genomic_DNA"/>
</dbReference>
<dbReference type="RefSeq" id="WP_210888005.1">
    <property type="nucleotide sequence ID" value="NZ_CAKJVE010000001.1"/>
</dbReference>
<evidence type="ECO:0000313" key="1">
    <source>
        <dbReference type="EMBL" id="CAG9701498.1"/>
    </source>
</evidence>
<reference evidence="1" key="1">
    <citation type="submission" date="2021-10" db="EMBL/GenBank/DDBJ databases">
        <authorList>
            <person name="Mesa V."/>
        </authorList>
    </citation>
    <scope>NUCLEOTIDE SEQUENCE</scope>
    <source>
        <strain evidence="1">CC3_PB</strain>
    </source>
</reference>
<organism evidence="1 3">
    <name type="scientific">Clostridium neonatale</name>
    <dbReference type="NCBI Taxonomy" id="137838"/>
    <lineage>
        <taxon>Bacteria</taxon>
        <taxon>Bacillati</taxon>
        <taxon>Bacillota</taxon>
        <taxon>Clostridia</taxon>
        <taxon>Eubacteriales</taxon>
        <taxon>Clostridiaceae</taxon>
        <taxon>Clostridium</taxon>
    </lineage>
</organism>
<dbReference type="AlphaFoldDB" id="A0AA86MKW3"/>
<evidence type="ECO:0008006" key="4">
    <source>
        <dbReference type="Google" id="ProtNLM"/>
    </source>
</evidence>
<gene>
    <name evidence="2" type="ORF">CNEO2_1230011</name>
    <name evidence="1" type="ORF">CNEO_10032</name>
</gene>
<dbReference type="Proteomes" id="UP000789738">
    <property type="component" value="Unassembled WGS sequence"/>
</dbReference>
<accession>A0AA86MKW3</accession>
<reference evidence="2" key="2">
    <citation type="submission" date="2022-10" db="EMBL/GenBank/DDBJ databases">
        <authorList>
            <person name="Aires J."/>
            <person name="Mesa V."/>
        </authorList>
    </citation>
    <scope>NUCLEOTIDE SEQUENCE</scope>
    <source>
        <strain evidence="2">Clostridium neonatale JD116</strain>
    </source>
</reference>
<evidence type="ECO:0000313" key="2">
    <source>
        <dbReference type="EMBL" id="CAI3541216.1"/>
    </source>
</evidence>
<proteinExistence type="predicted"/>
<evidence type="ECO:0000313" key="3">
    <source>
        <dbReference type="Proteomes" id="UP000789738"/>
    </source>
</evidence>